<dbReference type="SMART" id="SM00346">
    <property type="entry name" value="HTH_ICLR"/>
    <property type="match status" value="1"/>
</dbReference>
<name>A0A433SDP9_9BURK</name>
<dbReference type="AlphaFoldDB" id="A0A433SDP9"/>
<dbReference type="GO" id="GO:0045892">
    <property type="term" value="P:negative regulation of DNA-templated transcription"/>
    <property type="evidence" value="ECO:0007669"/>
    <property type="project" value="TreeGrafter"/>
</dbReference>
<keyword evidence="2" id="KW-0238">DNA-binding</keyword>
<protein>
    <submittedName>
        <fullName evidence="7">HTH-type transcriptional regulator TsaQ1/TsaQ2</fullName>
    </submittedName>
</protein>
<dbReference type="PROSITE" id="PS51078">
    <property type="entry name" value="ICLR_ED"/>
    <property type="match status" value="1"/>
</dbReference>
<gene>
    <name evidence="7" type="primary">tsaQ1</name>
    <name evidence="7" type="ORF">CUZ56_01609</name>
</gene>
<dbReference type="EMBL" id="PQSP01000003">
    <property type="protein sequence ID" value="RUS66816.1"/>
    <property type="molecule type" value="Genomic_DNA"/>
</dbReference>
<proteinExistence type="predicted"/>
<comment type="caution">
    <text evidence="7">The sequence shown here is derived from an EMBL/GenBank/DDBJ whole genome shotgun (WGS) entry which is preliminary data.</text>
</comment>
<dbReference type="PANTHER" id="PTHR30136:SF33">
    <property type="entry name" value="TRANSCRIPTIONAL REGULATORY PROTEIN"/>
    <property type="match status" value="1"/>
</dbReference>
<dbReference type="Pfam" id="PF09339">
    <property type="entry name" value="HTH_IclR"/>
    <property type="match status" value="1"/>
</dbReference>
<evidence type="ECO:0000313" key="7">
    <source>
        <dbReference type="EMBL" id="RUS66816.1"/>
    </source>
</evidence>
<dbReference type="InterPro" id="IPR036390">
    <property type="entry name" value="WH_DNA-bd_sf"/>
</dbReference>
<feature type="domain" description="HTH iclR-type" evidence="5">
    <location>
        <begin position="47"/>
        <end position="109"/>
    </location>
</feature>
<dbReference type="Gene3D" id="3.30.450.40">
    <property type="match status" value="1"/>
</dbReference>
<reference evidence="7 8" key="1">
    <citation type="submission" date="2018-01" db="EMBL/GenBank/DDBJ databases">
        <title>Saezia sanguinis gen. nov., sp. nov., in the order Burkholderiales isolated from human blood.</title>
        <authorList>
            <person name="Medina-Pascual M.J."/>
            <person name="Valdezate S."/>
            <person name="Monzon S."/>
            <person name="Cuesta I."/>
            <person name="Carrasco G."/>
            <person name="Villalon P."/>
            <person name="Saez-Nieto J.A."/>
        </authorList>
    </citation>
    <scope>NUCLEOTIDE SEQUENCE [LARGE SCALE GENOMIC DNA]</scope>
    <source>
        <strain evidence="7 8">CNM695-12</strain>
    </source>
</reference>
<dbReference type="Pfam" id="PF01614">
    <property type="entry name" value="IclR_C"/>
    <property type="match status" value="1"/>
</dbReference>
<dbReference type="InterPro" id="IPR036388">
    <property type="entry name" value="WH-like_DNA-bd_sf"/>
</dbReference>
<evidence type="ECO:0000256" key="2">
    <source>
        <dbReference type="ARBA" id="ARBA00023125"/>
    </source>
</evidence>
<dbReference type="InterPro" id="IPR005471">
    <property type="entry name" value="Tscrpt_reg_IclR_N"/>
</dbReference>
<dbReference type="GO" id="GO:0003677">
    <property type="term" value="F:DNA binding"/>
    <property type="evidence" value="ECO:0007669"/>
    <property type="project" value="UniProtKB-KW"/>
</dbReference>
<dbReference type="PROSITE" id="PS51077">
    <property type="entry name" value="HTH_ICLR"/>
    <property type="match status" value="1"/>
</dbReference>
<dbReference type="Proteomes" id="UP000286947">
    <property type="component" value="Unassembled WGS sequence"/>
</dbReference>
<dbReference type="InterPro" id="IPR014757">
    <property type="entry name" value="Tscrpt_reg_IclR_C"/>
</dbReference>
<dbReference type="PANTHER" id="PTHR30136">
    <property type="entry name" value="HELIX-TURN-HELIX TRANSCRIPTIONAL REGULATOR, ICLR FAMILY"/>
    <property type="match status" value="1"/>
</dbReference>
<evidence type="ECO:0000313" key="8">
    <source>
        <dbReference type="Proteomes" id="UP000286947"/>
    </source>
</evidence>
<dbReference type="SUPFAM" id="SSF46785">
    <property type="entry name" value="Winged helix' DNA-binding domain"/>
    <property type="match status" value="1"/>
</dbReference>
<keyword evidence="1" id="KW-0805">Transcription regulation</keyword>
<organism evidence="7 8">
    <name type="scientific">Saezia sanguinis</name>
    <dbReference type="NCBI Taxonomy" id="1965230"/>
    <lineage>
        <taxon>Bacteria</taxon>
        <taxon>Pseudomonadati</taxon>
        <taxon>Pseudomonadota</taxon>
        <taxon>Betaproteobacteria</taxon>
        <taxon>Burkholderiales</taxon>
        <taxon>Saeziaceae</taxon>
        <taxon>Saezia</taxon>
    </lineage>
</organism>
<dbReference type="InterPro" id="IPR050707">
    <property type="entry name" value="HTH_MetabolicPath_Reg"/>
</dbReference>
<dbReference type="SUPFAM" id="SSF55781">
    <property type="entry name" value="GAF domain-like"/>
    <property type="match status" value="1"/>
</dbReference>
<evidence type="ECO:0000256" key="3">
    <source>
        <dbReference type="ARBA" id="ARBA00023163"/>
    </source>
</evidence>
<keyword evidence="3" id="KW-0804">Transcription</keyword>
<feature type="compositionally biased region" description="Basic and acidic residues" evidence="4">
    <location>
        <begin position="9"/>
        <end position="19"/>
    </location>
</feature>
<feature type="region of interest" description="Disordered" evidence="4">
    <location>
        <begin position="1"/>
        <end position="20"/>
    </location>
</feature>
<evidence type="ECO:0000256" key="1">
    <source>
        <dbReference type="ARBA" id="ARBA00023015"/>
    </source>
</evidence>
<keyword evidence="8" id="KW-1185">Reference proteome</keyword>
<evidence type="ECO:0000256" key="4">
    <source>
        <dbReference type="SAM" id="MobiDB-lite"/>
    </source>
</evidence>
<sequence length="295" mass="32662">MTELLNKQKSSEKNIRNQGDKLVTTGYEDNDIAHFNNENGPKERQFVTALARGLELLRCFGPGERYLGVAELARRSGIPKPSVSRLAGTLVTLGYLDFSPTLSKYSLGIGVLSLGYALLSNIGIRQIVKPMLQDLAEYSQASVSIGVRDRLSMVYVETVRSNAPIGTRRGVGSRLPIVNTALGKAYLAGLPESERNFLMGQLRMRDEQNWPHLEKGIQQALRDYQERGFCISISEWEKDISAVGVPFQDHDGNFMAFSCGGAAFLLTKDRLENDIGPRLVNIVNSIGGNRRQNRT</sequence>
<dbReference type="OrthoDB" id="5401369at2"/>
<dbReference type="InterPro" id="IPR029016">
    <property type="entry name" value="GAF-like_dom_sf"/>
</dbReference>
<evidence type="ECO:0000259" key="6">
    <source>
        <dbReference type="PROSITE" id="PS51078"/>
    </source>
</evidence>
<dbReference type="GO" id="GO:0003700">
    <property type="term" value="F:DNA-binding transcription factor activity"/>
    <property type="evidence" value="ECO:0007669"/>
    <property type="project" value="TreeGrafter"/>
</dbReference>
<dbReference type="Gene3D" id="1.10.10.10">
    <property type="entry name" value="Winged helix-like DNA-binding domain superfamily/Winged helix DNA-binding domain"/>
    <property type="match status" value="1"/>
</dbReference>
<evidence type="ECO:0000259" key="5">
    <source>
        <dbReference type="PROSITE" id="PS51077"/>
    </source>
</evidence>
<accession>A0A433SDP9</accession>
<feature type="domain" description="IclR-ED" evidence="6">
    <location>
        <begin position="110"/>
        <end position="292"/>
    </location>
</feature>